<dbReference type="SMART" id="SM00364">
    <property type="entry name" value="LRR_BAC"/>
    <property type="match status" value="2"/>
</dbReference>
<protein>
    <recommendedName>
        <fullName evidence="9">NB-ARC domain-containing protein</fullName>
    </recommendedName>
</protein>
<dbReference type="Proteomes" id="UP001341281">
    <property type="component" value="Chromosome 03"/>
</dbReference>
<proteinExistence type="predicted"/>
<organism evidence="7 8">
    <name type="scientific">Paspalum notatum var. saurae</name>
    <dbReference type="NCBI Taxonomy" id="547442"/>
    <lineage>
        <taxon>Eukaryota</taxon>
        <taxon>Viridiplantae</taxon>
        <taxon>Streptophyta</taxon>
        <taxon>Embryophyta</taxon>
        <taxon>Tracheophyta</taxon>
        <taxon>Spermatophyta</taxon>
        <taxon>Magnoliopsida</taxon>
        <taxon>Liliopsida</taxon>
        <taxon>Poales</taxon>
        <taxon>Poaceae</taxon>
        <taxon>PACMAD clade</taxon>
        <taxon>Panicoideae</taxon>
        <taxon>Andropogonodae</taxon>
        <taxon>Paspaleae</taxon>
        <taxon>Paspalinae</taxon>
        <taxon>Paspalum</taxon>
    </lineage>
</organism>
<dbReference type="InterPro" id="IPR002182">
    <property type="entry name" value="NB-ARC"/>
</dbReference>
<dbReference type="GO" id="GO:0043531">
    <property type="term" value="F:ADP binding"/>
    <property type="evidence" value="ECO:0007669"/>
    <property type="project" value="InterPro"/>
</dbReference>
<dbReference type="InterPro" id="IPR001611">
    <property type="entry name" value="Leu-rich_rpt"/>
</dbReference>
<dbReference type="InterPro" id="IPR027417">
    <property type="entry name" value="P-loop_NTPase"/>
</dbReference>
<dbReference type="SUPFAM" id="SSF52540">
    <property type="entry name" value="P-loop containing nucleoside triphosphate hydrolases"/>
    <property type="match status" value="1"/>
</dbReference>
<accession>A0AAQ3SWR1</accession>
<dbReference type="GO" id="GO:0006952">
    <property type="term" value="P:defense response"/>
    <property type="evidence" value="ECO:0007669"/>
    <property type="project" value="UniProtKB-KW"/>
</dbReference>
<dbReference type="AlphaFoldDB" id="A0AAQ3SWR1"/>
<dbReference type="Pfam" id="PF00931">
    <property type="entry name" value="NB-ARC"/>
    <property type="match status" value="1"/>
</dbReference>
<dbReference type="InterPro" id="IPR058922">
    <property type="entry name" value="WHD_DRP"/>
</dbReference>
<dbReference type="SMART" id="SM00369">
    <property type="entry name" value="LRR_TYP"/>
    <property type="match status" value="4"/>
</dbReference>
<dbReference type="GO" id="GO:0051707">
    <property type="term" value="P:response to other organism"/>
    <property type="evidence" value="ECO:0007669"/>
    <property type="project" value="UniProtKB-ARBA"/>
</dbReference>
<dbReference type="Pfam" id="PF23598">
    <property type="entry name" value="LRR_14"/>
    <property type="match status" value="3"/>
</dbReference>
<feature type="domain" description="NB-ARC" evidence="4">
    <location>
        <begin position="10"/>
        <end position="58"/>
    </location>
</feature>
<dbReference type="InterPro" id="IPR044974">
    <property type="entry name" value="Disease_R_plants"/>
</dbReference>
<dbReference type="PANTHER" id="PTHR23155:SF1167">
    <property type="entry name" value="OS08G0412100 PROTEIN"/>
    <property type="match status" value="1"/>
</dbReference>
<feature type="domain" description="Disease resistance R13L4/SHOC-2-like LRR" evidence="6">
    <location>
        <begin position="476"/>
        <end position="548"/>
    </location>
</feature>
<reference evidence="7 8" key="1">
    <citation type="submission" date="2024-02" db="EMBL/GenBank/DDBJ databases">
        <title>High-quality chromosome-scale genome assembly of Pensacola bahiagrass (Paspalum notatum Flugge var. saurae).</title>
        <authorList>
            <person name="Vega J.M."/>
            <person name="Podio M."/>
            <person name="Orjuela J."/>
            <person name="Siena L.A."/>
            <person name="Pessino S.C."/>
            <person name="Combes M.C."/>
            <person name="Mariac C."/>
            <person name="Albertini E."/>
            <person name="Pupilli F."/>
            <person name="Ortiz J.P.A."/>
            <person name="Leblanc O."/>
        </authorList>
    </citation>
    <scope>NUCLEOTIDE SEQUENCE [LARGE SCALE GENOMIC DNA]</scope>
    <source>
        <strain evidence="7">R1</strain>
        <tissue evidence="7">Leaf</tissue>
    </source>
</reference>
<dbReference type="InterPro" id="IPR055414">
    <property type="entry name" value="LRR_R13L4/SHOC2-like"/>
</dbReference>
<dbReference type="Gene3D" id="3.40.50.300">
    <property type="entry name" value="P-loop containing nucleotide triphosphate hydrolases"/>
    <property type="match status" value="1"/>
</dbReference>
<feature type="domain" description="Disease resistance R13L4/SHOC-2-like LRR" evidence="6">
    <location>
        <begin position="583"/>
        <end position="731"/>
    </location>
</feature>
<evidence type="ECO:0000313" key="7">
    <source>
        <dbReference type="EMBL" id="WVZ62228.1"/>
    </source>
</evidence>
<gene>
    <name evidence="7" type="ORF">U9M48_011995</name>
</gene>
<keyword evidence="8" id="KW-1185">Reference proteome</keyword>
<evidence type="ECO:0000259" key="4">
    <source>
        <dbReference type="Pfam" id="PF00931"/>
    </source>
</evidence>
<evidence type="ECO:0000259" key="5">
    <source>
        <dbReference type="Pfam" id="PF23559"/>
    </source>
</evidence>
<dbReference type="PANTHER" id="PTHR23155">
    <property type="entry name" value="DISEASE RESISTANCE PROTEIN RP"/>
    <property type="match status" value="1"/>
</dbReference>
<evidence type="ECO:0000256" key="2">
    <source>
        <dbReference type="ARBA" id="ARBA00022737"/>
    </source>
</evidence>
<evidence type="ECO:0000256" key="3">
    <source>
        <dbReference type="ARBA" id="ARBA00022821"/>
    </source>
</evidence>
<evidence type="ECO:0000313" key="8">
    <source>
        <dbReference type="Proteomes" id="UP001341281"/>
    </source>
</evidence>
<dbReference type="InterPro" id="IPR003591">
    <property type="entry name" value="Leu-rich_rpt_typical-subtyp"/>
</dbReference>
<evidence type="ECO:0000259" key="6">
    <source>
        <dbReference type="Pfam" id="PF23598"/>
    </source>
</evidence>
<dbReference type="InterPro" id="IPR032675">
    <property type="entry name" value="LRR_dom_sf"/>
</dbReference>
<dbReference type="PRINTS" id="PR00364">
    <property type="entry name" value="DISEASERSIST"/>
</dbReference>
<name>A0AAQ3SWR1_PASNO</name>
<dbReference type="Gene3D" id="3.80.10.10">
    <property type="entry name" value="Ribonuclease Inhibitor"/>
    <property type="match status" value="2"/>
</dbReference>
<evidence type="ECO:0000256" key="1">
    <source>
        <dbReference type="ARBA" id="ARBA00022614"/>
    </source>
</evidence>
<dbReference type="Pfam" id="PF23559">
    <property type="entry name" value="WHD_DRP"/>
    <property type="match status" value="1"/>
</dbReference>
<keyword evidence="1" id="KW-0433">Leucine-rich repeat</keyword>
<feature type="domain" description="Disease resistance protein winged helix" evidence="5">
    <location>
        <begin position="182"/>
        <end position="221"/>
    </location>
</feature>
<dbReference type="EMBL" id="CP144747">
    <property type="protein sequence ID" value="WVZ62228.1"/>
    <property type="molecule type" value="Genomic_DNA"/>
</dbReference>
<keyword evidence="2" id="KW-0677">Repeat</keyword>
<keyword evidence="3" id="KW-0611">Plant defense</keyword>
<evidence type="ECO:0008006" key="9">
    <source>
        <dbReference type="Google" id="ProtNLM"/>
    </source>
</evidence>
<feature type="domain" description="Disease resistance R13L4/SHOC-2-like LRR" evidence="6">
    <location>
        <begin position="284"/>
        <end position="428"/>
    </location>
</feature>
<dbReference type="Pfam" id="PF00560">
    <property type="entry name" value="LRR_1"/>
    <property type="match status" value="1"/>
</dbReference>
<dbReference type="SUPFAM" id="SSF52058">
    <property type="entry name" value="L domain-like"/>
    <property type="match status" value="1"/>
</dbReference>
<sequence length="777" mass="88851">MRLWHGGRASERYLVIIDDIWNWGEWETISRSLPDNNLGSRIVTTTRVKSITENWQDEFDALVYEIDGRHYYRVSQMIEAIKPDIVGEGFDYEHRFVKMCGGIPLAMLCMLSALAKEREHQEQQGLCVQTRDVQDRIEERVRQNGIQNTPGFEPLVESLQLGYSGLPHHMLKTCLLYCRILPEGYVRRDHIVRRWMAQGFVCKEETGKEYFDELVSKRLINELGRVNPMMRSYLRWKVREDNFITCSFDIPSSGIGRRLCIDYWPSIDAVGQVEDPLSRIDWCHIRSLVVFKGAERVPYKHLDNLRALDVQWCRPLENRHLKDMCGLLRLRHVLGLRGMGIAEIPTEIVRLQYLETLELYATGITRLPAEIGDLKQLKTLDVSWNRGLTELPREMENLQDLERLCIGGTNIRDPRWEIITRLKKLKTLDMSRNGMVAGLPRDIWGLQQLKNLDVSGNKVITELPEEIGKLQNLETLNARGTGITKLPRDIGKLQNLESLDLSNTNVRKVPREIGGLKKLKNFYAKIAALPFEAGQISRLVGLPRWVHQAWKNSDLVSALAGEILSFQQTTRVHNGGLILGTKHMHVPRWIHPHFNDVGSLDIRICKLEEQDLKVLREMPNLEALMLRFEAVPRKPIAINGEGFAKLLQLVVDSRVPRVTFQEGAMPSLKRLKFEFQFYAGPPNTDPVGIKHLVSLRSVVFQCNEWYRGDSPCISATIDAVRKEAREHANAKTSDGVYFVLSTEGREGVIERFTAQNSQDASNVAGSSGVDEIEEVQA</sequence>